<evidence type="ECO:0000256" key="4">
    <source>
        <dbReference type="ARBA" id="ARBA00023110"/>
    </source>
</evidence>
<dbReference type="InterPro" id="IPR000297">
    <property type="entry name" value="PPIase_PpiC"/>
</dbReference>
<evidence type="ECO:0000256" key="7">
    <source>
        <dbReference type="SAM" id="MobiDB-lite"/>
    </source>
</evidence>
<dbReference type="AlphaFoldDB" id="A0A538SSN6"/>
<dbReference type="InterPro" id="IPR027304">
    <property type="entry name" value="Trigger_fact/SurA_dom_sf"/>
</dbReference>
<keyword evidence="3" id="KW-0732">Signal</keyword>
<keyword evidence="4 6" id="KW-0697">Rotamase</keyword>
<dbReference type="Pfam" id="PF13174">
    <property type="entry name" value="TPR_6"/>
    <property type="match status" value="1"/>
</dbReference>
<dbReference type="PROSITE" id="PS50198">
    <property type="entry name" value="PPIC_PPIASE_2"/>
    <property type="match status" value="1"/>
</dbReference>
<dbReference type="Proteomes" id="UP000319829">
    <property type="component" value="Unassembled WGS sequence"/>
</dbReference>
<evidence type="ECO:0000259" key="8">
    <source>
        <dbReference type="PROSITE" id="PS50198"/>
    </source>
</evidence>
<evidence type="ECO:0000256" key="5">
    <source>
        <dbReference type="ARBA" id="ARBA00023235"/>
    </source>
</evidence>
<evidence type="ECO:0000256" key="3">
    <source>
        <dbReference type="ARBA" id="ARBA00022729"/>
    </source>
</evidence>
<dbReference type="Pfam" id="PF13145">
    <property type="entry name" value="Rotamase_2"/>
    <property type="match status" value="1"/>
</dbReference>
<evidence type="ECO:0000256" key="6">
    <source>
        <dbReference type="PROSITE-ProRule" id="PRU00278"/>
    </source>
</evidence>
<evidence type="ECO:0000313" key="10">
    <source>
        <dbReference type="Proteomes" id="UP000319829"/>
    </source>
</evidence>
<organism evidence="9 10">
    <name type="scientific">Eiseniibacteriota bacterium</name>
    <dbReference type="NCBI Taxonomy" id="2212470"/>
    <lineage>
        <taxon>Bacteria</taxon>
        <taxon>Candidatus Eiseniibacteriota</taxon>
    </lineage>
</organism>
<keyword evidence="5 6" id="KW-0413">Isomerase</keyword>
<dbReference type="InterPro" id="IPR019734">
    <property type="entry name" value="TPR_rpt"/>
</dbReference>
<dbReference type="Gene3D" id="1.25.40.10">
    <property type="entry name" value="Tetratricopeptide repeat domain"/>
    <property type="match status" value="1"/>
</dbReference>
<gene>
    <name evidence="9" type="ORF">E6K74_06265</name>
</gene>
<evidence type="ECO:0000256" key="1">
    <source>
        <dbReference type="ARBA" id="ARBA00000971"/>
    </source>
</evidence>
<dbReference type="InterPro" id="IPR050245">
    <property type="entry name" value="PrsA_foldase"/>
</dbReference>
<sequence length="435" mass="47904">MRGFADSMFLNRSLHLSLAGILLAFGLWGCAGSSSEAKKSASSAPGVSGPSGRDTGPTLAIVGGRRFTMRDVDSVLASAPPSIREEYSDPEQFKSLVERLAQQWALFLEARRVGTEADPNYRAELAGSQRQLLMKYYYKNLVRNLPAISDSAVHRYYDEHADDFKAPGRARVRHIQVPTQARAREVLKRLRAGSTWDQTCAKYSTDKGNSKTGGVLGYVTTDSDLVPVLGRAPSIVAAAFKIKEGETSEPLKSDRAWHLIRVDEQTLVGEHPFKDVEPRIRSLLEGQRNQQFDDTLQDSLKVRYGLVLFPDSIKIAHNPPQTPADLFAKAQAEVSPRDRIELFEGIVSRFPNDKSAVQAAFMIGFTYSEELKDYPAARKAFEKFIREHPDSDLVSSAKWMLANMGTGATPPGLGPMGEGPTLEIVPPPDSLKSKP</sequence>
<dbReference type="GO" id="GO:0003755">
    <property type="term" value="F:peptidyl-prolyl cis-trans isomerase activity"/>
    <property type="evidence" value="ECO:0007669"/>
    <property type="project" value="UniProtKB-KW"/>
</dbReference>
<comment type="catalytic activity">
    <reaction evidence="1">
        <text>[protein]-peptidylproline (omega=180) = [protein]-peptidylproline (omega=0)</text>
        <dbReference type="Rhea" id="RHEA:16237"/>
        <dbReference type="Rhea" id="RHEA-COMP:10747"/>
        <dbReference type="Rhea" id="RHEA-COMP:10748"/>
        <dbReference type="ChEBI" id="CHEBI:83833"/>
        <dbReference type="ChEBI" id="CHEBI:83834"/>
        <dbReference type="EC" id="5.2.1.8"/>
    </reaction>
</comment>
<dbReference type="Gene3D" id="3.10.50.40">
    <property type="match status" value="1"/>
</dbReference>
<evidence type="ECO:0000313" key="9">
    <source>
        <dbReference type="EMBL" id="TMQ54351.1"/>
    </source>
</evidence>
<dbReference type="PANTHER" id="PTHR47245:SF1">
    <property type="entry name" value="FOLDASE PROTEIN PRSA"/>
    <property type="match status" value="1"/>
</dbReference>
<comment type="caution">
    <text evidence="9">The sequence shown here is derived from an EMBL/GenBank/DDBJ whole genome shotgun (WGS) entry which is preliminary data.</text>
</comment>
<feature type="region of interest" description="Disordered" evidence="7">
    <location>
        <begin position="408"/>
        <end position="435"/>
    </location>
</feature>
<reference evidence="9 10" key="1">
    <citation type="journal article" date="2019" name="Nat. Microbiol.">
        <title>Mediterranean grassland soil C-N compound turnover is dependent on rainfall and depth, and is mediated by genomically divergent microorganisms.</title>
        <authorList>
            <person name="Diamond S."/>
            <person name="Andeer P.F."/>
            <person name="Li Z."/>
            <person name="Crits-Christoph A."/>
            <person name="Burstein D."/>
            <person name="Anantharaman K."/>
            <person name="Lane K.R."/>
            <person name="Thomas B.C."/>
            <person name="Pan C."/>
            <person name="Northen T.R."/>
            <person name="Banfield J.F."/>
        </authorList>
    </citation>
    <scope>NUCLEOTIDE SEQUENCE [LARGE SCALE GENOMIC DNA]</scope>
    <source>
        <strain evidence="9">WS_4</strain>
    </source>
</reference>
<protein>
    <recommendedName>
        <fullName evidence="2">peptidylprolyl isomerase</fullName>
        <ecNumber evidence="2">5.2.1.8</ecNumber>
    </recommendedName>
</protein>
<dbReference type="InterPro" id="IPR011990">
    <property type="entry name" value="TPR-like_helical_dom_sf"/>
</dbReference>
<dbReference type="EMBL" id="VBOU01000074">
    <property type="protein sequence ID" value="TMQ54351.1"/>
    <property type="molecule type" value="Genomic_DNA"/>
</dbReference>
<accession>A0A538SSN6</accession>
<dbReference type="InterPro" id="IPR046357">
    <property type="entry name" value="PPIase_dom_sf"/>
</dbReference>
<dbReference type="SUPFAM" id="SSF54534">
    <property type="entry name" value="FKBP-like"/>
    <property type="match status" value="1"/>
</dbReference>
<dbReference type="PANTHER" id="PTHR47245">
    <property type="entry name" value="PEPTIDYLPROLYL ISOMERASE"/>
    <property type="match status" value="1"/>
</dbReference>
<evidence type="ECO:0000256" key="2">
    <source>
        <dbReference type="ARBA" id="ARBA00013194"/>
    </source>
</evidence>
<feature type="domain" description="PpiC" evidence="8">
    <location>
        <begin position="167"/>
        <end position="264"/>
    </location>
</feature>
<dbReference type="SUPFAM" id="SSF109998">
    <property type="entry name" value="Triger factor/SurA peptide-binding domain-like"/>
    <property type="match status" value="1"/>
</dbReference>
<name>A0A538SSN6_UNCEI</name>
<dbReference type="EC" id="5.2.1.8" evidence="2"/>
<proteinExistence type="predicted"/>